<keyword evidence="1" id="KW-0472">Membrane</keyword>
<dbReference type="EMBL" id="DXBG01000231">
    <property type="protein sequence ID" value="HIZ66195.1"/>
    <property type="molecule type" value="Genomic_DNA"/>
</dbReference>
<dbReference type="PANTHER" id="PTHR45138:SF9">
    <property type="entry name" value="DIGUANYLATE CYCLASE DGCM-RELATED"/>
    <property type="match status" value="1"/>
</dbReference>
<reference evidence="4" key="2">
    <citation type="submission" date="2021-04" db="EMBL/GenBank/DDBJ databases">
        <authorList>
            <person name="Gilroy R."/>
        </authorList>
    </citation>
    <scope>NUCLEOTIDE SEQUENCE</scope>
    <source>
        <strain evidence="4">1068</strain>
    </source>
</reference>
<organism evidence="4 5">
    <name type="scientific">Candidatus Blautia pullicola</name>
    <dbReference type="NCBI Taxonomy" id="2838498"/>
    <lineage>
        <taxon>Bacteria</taxon>
        <taxon>Bacillati</taxon>
        <taxon>Bacillota</taxon>
        <taxon>Clostridia</taxon>
        <taxon>Lachnospirales</taxon>
        <taxon>Lachnospiraceae</taxon>
        <taxon>Blautia</taxon>
    </lineage>
</organism>
<evidence type="ECO:0000256" key="1">
    <source>
        <dbReference type="SAM" id="Phobius"/>
    </source>
</evidence>
<dbReference type="Gene3D" id="3.30.70.270">
    <property type="match status" value="1"/>
</dbReference>
<evidence type="ECO:0000313" key="4">
    <source>
        <dbReference type="EMBL" id="HIZ66195.1"/>
    </source>
</evidence>
<comment type="caution">
    <text evidence="4">The sequence shown here is derived from an EMBL/GenBank/DDBJ whole genome shotgun (WGS) entry which is preliminary data.</text>
</comment>
<dbReference type="PANTHER" id="PTHR45138">
    <property type="entry name" value="REGULATORY COMPONENTS OF SENSORY TRANSDUCTION SYSTEM"/>
    <property type="match status" value="1"/>
</dbReference>
<evidence type="ECO:0000259" key="2">
    <source>
        <dbReference type="PROSITE" id="PS50887"/>
    </source>
</evidence>
<keyword evidence="1" id="KW-0812">Transmembrane</keyword>
<proteinExistence type="predicted"/>
<dbReference type="NCBIfam" id="TIGR00254">
    <property type="entry name" value="GGDEF"/>
    <property type="match status" value="1"/>
</dbReference>
<sequence length="443" mass="51391">AAYLSSFDKASYLKINNTWNLLAVRGEEEFLLGAFCRADNIFESLFLQGVIALSFIAVFSGAMIFLIRRHLERYFFQDIRQLQEGIRQIIAGDYRVKLKSSKNQELEPLIEVIRRLKQGYIHKSERMNKIFNTISAHIAVFEWLEGGNGKFFSNNLQSMLSLEDREWEEMKENQEKFRKFIFGLRQIQDQEGLIFHKGKYLKIEAYEIEEEFVGVIFDKTEEKKETMRISSALSMAVENAAREKLTGLLNREGFEKHMEEFLQSPHSLGVLILLDLDNFKKINDSLGHPQGDKVLKIFAGALKGVFRQHDYVGRIGGDEFTVFIPNALPQGVLERKLEEIRDIPQKVLPDYQEQYGLSVSIGAALVQEDQSNYRELYEQADTALYIAKKLGKNRYYVNQEKIRCMRKVCAYCREKCPRREALMLQVDQTEEGKGTENHEKMEG</sequence>
<reference evidence="4" key="1">
    <citation type="journal article" date="2021" name="PeerJ">
        <title>Extensive microbial diversity within the chicken gut microbiome revealed by metagenomics and culture.</title>
        <authorList>
            <person name="Gilroy R."/>
            <person name="Ravi A."/>
            <person name="Getino M."/>
            <person name="Pursley I."/>
            <person name="Horton D.L."/>
            <person name="Alikhan N.F."/>
            <person name="Baker D."/>
            <person name="Gharbi K."/>
            <person name="Hall N."/>
            <person name="Watson M."/>
            <person name="Adriaenssens E.M."/>
            <person name="Foster-Nyarko E."/>
            <person name="Jarju S."/>
            <person name="Secka A."/>
            <person name="Antonio M."/>
            <person name="Oren A."/>
            <person name="Chaudhuri R.R."/>
            <person name="La Ragione R."/>
            <person name="Hildebrand F."/>
            <person name="Pallen M.J."/>
        </authorList>
    </citation>
    <scope>NUCLEOTIDE SEQUENCE</scope>
    <source>
        <strain evidence="4">1068</strain>
    </source>
</reference>
<feature type="domain" description="4Fe-4S ferredoxin-type" evidence="3">
    <location>
        <begin position="393"/>
        <end position="427"/>
    </location>
</feature>
<feature type="non-terminal residue" evidence="4">
    <location>
        <position position="1"/>
    </location>
</feature>
<dbReference type="SUPFAM" id="SSF55073">
    <property type="entry name" value="Nucleotide cyclase"/>
    <property type="match status" value="1"/>
</dbReference>
<dbReference type="AlphaFoldDB" id="A0A9D2FST8"/>
<accession>A0A9D2FST8</accession>
<protein>
    <submittedName>
        <fullName evidence="4">GGDEF domain-containing protein</fullName>
    </submittedName>
</protein>
<dbReference type="InterPro" id="IPR017896">
    <property type="entry name" value="4Fe4S_Fe-S-bd"/>
</dbReference>
<gene>
    <name evidence="4" type="ORF">H9809_09905</name>
</gene>
<feature type="domain" description="GGDEF" evidence="2">
    <location>
        <begin position="267"/>
        <end position="400"/>
    </location>
</feature>
<dbReference type="InterPro" id="IPR000160">
    <property type="entry name" value="GGDEF_dom"/>
</dbReference>
<dbReference type="GO" id="GO:0052621">
    <property type="term" value="F:diguanylate cyclase activity"/>
    <property type="evidence" value="ECO:0007669"/>
    <property type="project" value="TreeGrafter"/>
</dbReference>
<dbReference type="SMART" id="SM00267">
    <property type="entry name" value="GGDEF"/>
    <property type="match status" value="1"/>
</dbReference>
<dbReference type="CDD" id="cd01949">
    <property type="entry name" value="GGDEF"/>
    <property type="match status" value="1"/>
</dbReference>
<name>A0A9D2FST8_9FIRM</name>
<feature type="transmembrane region" description="Helical" evidence="1">
    <location>
        <begin position="45"/>
        <end position="67"/>
    </location>
</feature>
<evidence type="ECO:0000259" key="3">
    <source>
        <dbReference type="PROSITE" id="PS51379"/>
    </source>
</evidence>
<dbReference type="Pfam" id="PF00990">
    <property type="entry name" value="GGDEF"/>
    <property type="match status" value="1"/>
</dbReference>
<keyword evidence="1" id="KW-1133">Transmembrane helix</keyword>
<dbReference type="InterPro" id="IPR050469">
    <property type="entry name" value="Diguanylate_Cyclase"/>
</dbReference>
<dbReference type="InterPro" id="IPR029787">
    <property type="entry name" value="Nucleotide_cyclase"/>
</dbReference>
<dbReference type="PROSITE" id="PS50887">
    <property type="entry name" value="GGDEF"/>
    <property type="match status" value="1"/>
</dbReference>
<evidence type="ECO:0000313" key="5">
    <source>
        <dbReference type="Proteomes" id="UP000824056"/>
    </source>
</evidence>
<dbReference type="PROSITE" id="PS51379">
    <property type="entry name" value="4FE4S_FER_2"/>
    <property type="match status" value="1"/>
</dbReference>
<dbReference type="InterPro" id="IPR043128">
    <property type="entry name" value="Rev_trsase/Diguanyl_cyclase"/>
</dbReference>
<dbReference type="Proteomes" id="UP000824056">
    <property type="component" value="Unassembled WGS sequence"/>
</dbReference>